<keyword evidence="3" id="KW-1185">Reference proteome</keyword>
<reference evidence="2 3" key="1">
    <citation type="submission" date="2019-01" db="EMBL/GenBank/DDBJ databases">
        <title>Draft genome sequences of the type strains of six Macrococcus species.</title>
        <authorList>
            <person name="Mazhar S."/>
            <person name="Altermann E."/>
            <person name="Hill C."/>
            <person name="Mcauliffe O."/>
        </authorList>
    </citation>
    <scope>NUCLEOTIDE SEQUENCE [LARGE SCALE GENOMIC DNA]</scope>
    <source>
        <strain evidence="2 3">CCM4815</strain>
    </source>
</reference>
<feature type="transmembrane region" description="Helical" evidence="1">
    <location>
        <begin position="97"/>
        <end position="115"/>
    </location>
</feature>
<comment type="caution">
    <text evidence="2">The sequence shown here is derived from an EMBL/GenBank/DDBJ whole genome shotgun (WGS) entry which is preliminary data.</text>
</comment>
<dbReference type="OrthoDB" id="345900at2"/>
<dbReference type="EMBL" id="SCWB01000008">
    <property type="protein sequence ID" value="TDM11916.1"/>
    <property type="molecule type" value="Genomic_DNA"/>
</dbReference>
<keyword evidence="1" id="KW-0472">Membrane</keyword>
<feature type="transmembrane region" description="Helical" evidence="1">
    <location>
        <begin position="74"/>
        <end position="91"/>
    </location>
</feature>
<dbReference type="AlphaFoldDB" id="A0A4R6BUL3"/>
<feature type="transmembrane region" description="Helical" evidence="1">
    <location>
        <begin position="6"/>
        <end position="39"/>
    </location>
</feature>
<gene>
    <name evidence="2" type="ORF">ERX29_05910</name>
</gene>
<accession>A0A4R6BUL3</accession>
<evidence type="ECO:0000256" key="1">
    <source>
        <dbReference type="SAM" id="Phobius"/>
    </source>
</evidence>
<sequence length="122" mass="14166">MRILLMIIGTICTILGFIGVVLPLLPTTPFLLLAALCFARSSDRFHQWLIQTKPYQSYVEDFRQHRGYTLKKKIQLLISVYIVVGFSIYMIDHLYIRIALSMMLLVQTIVLVFFVRTLPEKS</sequence>
<protein>
    <submittedName>
        <fullName evidence="2">DUF454 domain-containing protein</fullName>
    </submittedName>
</protein>
<dbReference type="PIRSF" id="PIRSF016789">
    <property type="entry name" value="DUF454"/>
    <property type="match status" value="1"/>
</dbReference>
<dbReference type="GO" id="GO:0005886">
    <property type="term" value="C:plasma membrane"/>
    <property type="evidence" value="ECO:0007669"/>
    <property type="project" value="TreeGrafter"/>
</dbReference>
<dbReference type="InterPro" id="IPR007401">
    <property type="entry name" value="DUF454"/>
</dbReference>
<dbReference type="PANTHER" id="PTHR35813:SF1">
    <property type="entry name" value="INNER MEMBRANE PROTEIN YBAN"/>
    <property type="match status" value="1"/>
</dbReference>
<dbReference type="Pfam" id="PF04304">
    <property type="entry name" value="DUF454"/>
    <property type="match status" value="1"/>
</dbReference>
<evidence type="ECO:0000313" key="3">
    <source>
        <dbReference type="Proteomes" id="UP000294802"/>
    </source>
</evidence>
<evidence type="ECO:0000313" key="2">
    <source>
        <dbReference type="EMBL" id="TDM11916.1"/>
    </source>
</evidence>
<proteinExistence type="predicted"/>
<organism evidence="2 3">
    <name type="scientific">Macrococcus lamae</name>
    <dbReference type="NCBI Taxonomy" id="198484"/>
    <lineage>
        <taxon>Bacteria</taxon>
        <taxon>Bacillati</taxon>
        <taxon>Bacillota</taxon>
        <taxon>Bacilli</taxon>
        <taxon>Bacillales</taxon>
        <taxon>Staphylococcaceae</taxon>
        <taxon>Macrococcus</taxon>
    </lineage>
</organism>
<dbReference type="Proteomes" id="UP000294802">
    <property type="component" value="Unassembled WGS sequence"/>
</dbReference>
<keyword evidence="1" id="KW-1133">Transmembrane helix</keyword>
<name>A0A4R6BUL3_9STAP</name>
<keyword evidence="1" id="KW-0812">Transmembrane</keyword>
<dbReference type="PANTHER" id="PTHR35813">
    <property type="entry name" value="INNER MEMBRANE PROTEIN YBAN"/>
    <property type="match status" value="1"/>
</dbReference>
<dbReference type="RefSeq" id="WP_133443773.1">
    <property type="nucleotide sequence ID" value="NZ_SCWB01000008.1"/>
</dbReference>